<comment type="caution">
    <text evidence="3">The sequence shown here is derived from an EMBL/GenBank/DDBJ whole genome shotgun (WGS) entry which is preliminary data.</text>
</comment>
<dbReference type="PANTHER" id="PTHR14490">
    <property type="entry name" value="ZINC FINGER, ZZ TYPE"/>
    <property type="match status" value="1"/>
</dbReference>
<feature type="compositionally biased region" description="Basic and acidic residues" evidence="1">
    <location>
        <begin position="258"/>
        <end position="279"/>
    </location>
</feature>
<dbReference type="Proteomes" id="UP000639772">
    <property type="component" value="Unassembled WGS sequence"/>
</dbReference>
<dbReference type="PANTHER" id="PTHR14490:SF5">
    <property type="entry name" value="PROTEIN KRI1 HOMOLOG"/>
    <property type="match status" value="1"/>
</dbReference>
<dbReference type="Proteomes" id="UP000636800">
    <property type="component" value="Chromosome 5"/>
</dbReference>
<proteinExistence type="predicted"/>
<dbReference type="InterPro" id="IPR018034">
    <property type="entry name" value="Kri1"/>
</dbReference>
<feature type="compositionally biased region" description="Acidic residues" evidence="1">
    <location>
        <begin position="54"/>
        <end position="70"/>
    </location>
</feature>
<feature type="region of interest" description="Disordered" evidence="1">
    <location>
        <begin position="238"/>
        <end position="308"/>
    </location>
</feature>
<keyword evidence="4" id="KW-1185">Reference proteome</keyword>
<evidence type="ECO:0000313" key="2">
    <source>
        <dbReference type="EMBL" id="KAG0479993.1"/>
    </source>
</evidence>
<dbReference type="GO" id="GO:0030686">
    <property type="term" value="C:90S preribosome"/>
    <property type="evidence" value="ECO:0007669"/>
    <property type="project" value="TreeGrafter"/>
</dbReference>
<dbReference type="AlphaFoldDB" id="A0A835QZE4"/>
<feature type="region of interest" description="Disordered" evidence="1">
    <location>
        <begin position="93"/>
        <end position="126"/>
    </location>
</feature>
<protein>
    <recommendedName>
        <fullName evidence="6">Kri1-like C-terminal domain-containing protein</fullName>
    </recommendedName>
</protein>
<dbReference type="GO" id="GO:0000447">
    <property type="term" value="P:endonucleolytic cleavage in ITS1 to separate SSU-rRNA from 5.8S rRNA and LSU-rRNA from tricistronic rRNA transcript (SSU-rRNA, 5.8S rRNA, LSU-rRNA)"/>
    <property type="evidence" value="ECO:0007669"/>
    <property type="project" value="TreeGrafter"/>
</dbReference>
<evidence type="ECO:0008006" key="6">
    <source>
        <dbReference type="Google" id="ProtNLM"/>
    </source>
</evidence>
<evidence type="ECO:0000313" key="3">
    <source>
        <dbReference type="EMBL" id="KAG0482540.1"/>
    </source>
</evidence>
<organism evidence="3 5">
    <name type="scientific">Vanilla planifolia</name>
    <name type="common">Vanilla</name>
    <dbReference type="NCBI Taxonomy" id="51239"/>
    <lineage>
        <taxon>Eukaryota</taxon>
        <taxon>Viridiplantae</taxon>
        <taxon>Streptophyta</taxon>
        <taxon>Embryophyta</taxon>
        <taxon>Tracheophyta</taxon>
        <taxon>Spermatophyta</taxon>
        <taxon>Magnoliopsida</taxon>
        <taxon>Liliopsida</taxon>
        <taxon>Asparagales</taxon>
        <taxon>Orchidaceae</taxon>
        <taxon>Vanilloideae</taxon>
        <taxon>Vanilleae</taxon>
        <taxon>Vanilla</taxon>
    </lineage>
</organism>
<evidence type="ECO:0000313" key="5">
    <source>
        <dbReference type="Proteomes" id="UP000639772"/>
    </source>
</evidence>
<feature type="region of interest" description="Disordered" evidence="1">
    <location>
        <begin position="42"/>
        <end position="77"/>
    </location>
</feature>
<dbReference type="OrthoDB" id="10252032at2759"/>
<evidence type="ECO:0000256" key="1">
    <source>
        <dbReference type="SAM" id="MobiDB-lite"/>
    </source>
</evidence>
<evidence type="ECO:0000313" key="4">
    <source>
        <dbReference type="Proteomes" id="UP000636800"/>
    </source>
</evidence>
<reference evidence="4 5" key="1">
    <citation type="journal article" date="2020" name="Nat. Food">
        <title>A phased Vanilla planifolia genome enables genetic improvement of flavour and production.</title>
        <authorList>
            <person name="Hasing T."/>
            <person name="Tang H."/>
            <person name="Brym M."/>
            <person name="Khazi F."/>
            <person name="Huang T."/>
            <person name="Chambers A.H."/>
        </authorList>
    </citation>
    <scope>NUCLEOTIDE SEQUENCE [LARGE SCALE GENOMIC DNA]</scope>
    <source>
        <tissue evidence="3">Leaf</tissue>
    </source>
</reference>
<dbReference type="GO" id="GO:0005730">
    <property type="term" value="C:nucleolus"/>
    <property type="evidence" value="ECO:0007669"/>
    <property type="project" value="TreeGrafter"/>
</dbReference>
<gene>
    <name evidence="3" type="ORF">HPP92_010624</name>
    <name evidence="2" type="ORF">HPP92_010851</name>
</gene>
<feature type="compositionally biased region" description="Basic residues" evidence="1">
    <location>
        <begin position="290"/>
        <end position="304"/>
    </location>
</feature>
<feature type="compositionally biased region" description="Basic and acidic residues" evidence="1">
    <location>
        <begin position="238"/>
        <end position="250"/>
    </location>
</feature>
<name>A0A835QZE4_VANPL</name>
<feature type="compositionally biased region" description="Basic residues" evidence="1">
    <location>
        <begin position="445"/>
        <end position="456"/>
    </location>
</feature>
<feature type="region of interest" description="Disordered" evidence="1">
    <location>
        <begin position="429"/>
        <end position="456"/>
    </location>
</feature>
<accession>A0A835QZE4</accession>
<sequence>MGIDLFGDCNPNINESDLFKIEIDKEFAKRFEHNKKREALHRLEELKKRGLAGESEDSEDSSDESSEDDADRPVASGKKDLQFYDALVRVKKKDPAMQQKDAKLFSSSSDDEEEEEKRPKDLKKKKPLYLKDLMARQLMEEGPEFDGEPLKENPFVYNREQAEGIKALLEAEKEAFDANGDDDIIKLKEKNSTEDEDENAGEIKKRLDEYFGEDENLSEGDMFLKNYLINRMWVDKEKDKRPSLDEIRVSEDEDELDRQDKYEAEYNFRHEEGQEDRVLGHSRIVEGSVRKKSNSRKEQRKSKGARLIQSEFERREELKHLKNLKKKEIQEKLDRIRETAGMGEDAFYNVDIGHLEEEFDPEEYDKTMRELFGAEYYNAEDVDPGFVSETGGDLEKPDFNKEDKLLGLPKDWDSVDTMEGFETLRKVMLGENDEEKEPLNEEGKRKKKRKISLRKN</sequence>
<dbReference type="EMBL" id="JADCNM010000005">
    <property type="protein sequence ID" value="KAG0482540.1"/>
    <property type="molecule type" value="Genomic_DNA"/>
</dbReference>
<dbReference type="EMBL" id="JADCNL010000005">
    <property type="protein sequence ID" value="KAG0479993.1"/>
    <property type="molecule type" value="Genomic_DNA"/>
</dbReference>
<dbReference type="Pfam" id="PF05178">
    <property type="entry name" value="Kri1"/>
    <property type="match status" value="1"/>
</dbReference>